<proteinExistence type="predicted"/>
<dbReference type="InParanoid" id="A0A0N7KSZ9"/>
<dbReference type="PaxDb" id="39947-A0A0N7KSZ9"/>
<dbReference type="AlphaFoldDB" id="A0A0N7KSZ9"/>
<gene>
    <name evidence="2" type="ordered locus">Os11g0523400</name>
    <name evidence="2" type="ORF">OSNPB_110523400</name>
</gene>
<evidence type="ECO:0000256" key="1">
    <source>
        <dbReference type="SAM" id="MobiDB-lite"/>
    </source>
</evidence>
<sequence>MPTMTMAAEACRRIGGCGRPRAKGPTRSGGLGRAAAQPITHRPPPLFATPLFSSSPVYSPPPPPPLAQAPSHREASGLAGAAMGDGWELAAEKHVRYIITVEKVDRLSLGCELLDAAADSARCLANSCKTVSLNVKLQD</sequence>
<reference evidence="2 3" key="2">
    <citation type="journal article" date="2013" name="Plant Cell Physiol.">
        <title>Rice Annotation Project Database (RAP-DB): an integrative and interactive database for rice genomics.</title>
        <authorList>
            <person name="Sakai H."/>
            <person name="Lee S.S."/>
            <person name="Tanaka T."/>
            <person name="Numa H."/>
            <person name="Kim J."/>
            <person name="Kawahara Y."/>
            <person name="Wakimoto H."/>
            <person name="Yang C.C."/>
            <person name="Iwamoto M."/>
            <person name="Abe T."/>
            <person name="Yamada Y."/>
            <person name="Muto A."/>
            <person name="Inokuchi H."/>
            <person name="Ikemura T."/>
            <person name="Matsumoto T."/>
            <person name="Sasaki T."/>
            <person name="Itoh T."/>
        </authorList>
    </citation>
    <scope>NUCLEOTIDE SEQUENCE [LARGE SCALE GENOMIC DNA]</scope>
    <source>
        <strain evidence="3">cv. Nipponbare</strain>
    </source>
</reference>
<evidence type="ECO:0000313" key="2">
    <source>
        <dbReference type="EMBL" id="BAT14226.1"/>
    </source>
</evidence>
<protein>
    <submittedName>
        <fullName evidence="2">Os11g0523400 protein</fullName>
    </submittedName>
</protein>
<dbReference type="STRING" id="39947.A0A0N7KSZ9"/>
<name>A0A0N7KSZ9_ORYSJ</name>
<organism evidence="2 3">
    <name type="scientific">Oryza sativa subsp. japonica</name>
    <name type="common">Rice</name>
    <dbReference type="NCBI Taxonomy" id="39947"/>
    <lineage>
        <taxon>Eukaryota</taxon>
        <taxon>Viridiplantae</taxon>
        <taxon>Streptophyta</taxon>
        <taxon>Embryophyta</taxon>
        <taxon>Tracheophyta</taxon>
        <taxon>Spermatophyta</taxon>
        <taxon>Magnoliopsida</taxon>
        <taxon>Liliopsida</taxon>
        <taxon>Poales</taxon>
        <taxon>Poaceae</taxon>
        <taxon>BOP clade</taxon>
        <taxon>Oryzoideae</taxon>
        <taxon>Oryzeae</taxon>
        <taxon>Oryzinae</taxon>
        <taxon>Oryza</taxon>
        <taxon>Oryza sativa</taxon>
    </lineage>
</organism>
<accession>A0A0N7KSZ9</accession>
<reference evidence="3" key="1">
    <citation type="journal article" date="2005" name="Nature">
        <title>The map-based sequence of the rice genome.</title>
        <authorList>
            <consortium name="International rice genome sequencing project (IRGSP)"/>
            <person name="Matsumoto T."/>
            <person name="Wu J."/>
            <person name="Kanamori H."/>
            <person name="Katayose Y."/>
            <person name="Fujisawa M."/>
            <person name="Namiki N."/>
            <person name="Mizuno H."/>
            <person name="Yamamoto K."/>
            <person name="Antonio B.A."/>
            <person name="Baba T."/>
            <person name="Sakata K."/>
            <person name="Nagamura Y."/>
            <person name="Aoki H."/>
            <person name="Arikawa K."/>
            <person name="Arita K."/>
            <person name="Bito T."/>
            <person name="Chiden Y."/>
            <person name="Fujitsuka N."/>
            <person name="Fukunaka R."/>
            <person name="Hamada M."/>
            <person name="Harada C."/>
            <person name="Hayashi A."/>
            <person name="Hijishita S."/>
            <person name="Honda M."/>
            <person name="Hosokawa S."/>
            <person name="Ichikawa Y."/>
            <person name="Idonuma A."/>
            <person name="Iijima M."/>
            <person name="Ikeda M."/>
            <person name="Ikeno M."/>
            <person name="Ito K."/>
            <person name="Ito S."/>
            <person name="Ito T."/>
            <person name="Ito Y."/>
            <person name="Ito Y."/>
            <person name="Iwabuchi A."/>
            <person name="Kamiya K."/>
            <person name="Karasawa W."/>
            <person name="Kurita K."/>
            <person name="Katagiri S."/>
            <person name="Kikuta A."/>
            <person name="Kobayashi H."/>
            <person name="Kobayashi N."/>
            <person name="Machita K."/>
            <person name="Maehara T."/>
            <person name="Masukawa M."/>
            <person name="Mizubayashi T."/>
            <person name="Mukai Y."/>
            <person name="Nagasaki H."/>
            <person name="Nagata Y."/>
            <person name="Naito S."/>
            <person name="Nakashima M."/>
            <person name="Nakama Y."/>
            <person name="Nakamichi Y."/>
            <person name="Nakamura M."/>
            <person name="Meguro A."/>
            <person name="Negishi M."/>
            <person name="Ohta I."/>
            <person name="Ohta T."/>
            <person name="Okamoto M."/>
            <person name="Ono N."/>
            <person name="Saji S."/>
            <person name="Sakaguchi M."/>
            <person name="Sakai K."/>
            <person name="Shibata M."/>
            <person name="Shimokawa T."/>
            <person name="Song J."/>
            <person name="Takazaki Y."/>
            <person name="Terasawa K."/>
            <person name="Tsugane M."/>
            <person name="Tsuji K."/>
            <person name="Ueda S."/>
            <person name="Waki K."/>
            <person name="Yamagata H."/>
            <person name="Yamamoto M."/>
            <person name="Yamamoto S."/>
            <person name="Yamane H."/>
            <person name="Yoshiki S."/>
            <person name="Yoshihara R."/>
            <person name="Yukawa K."/>
            <person name="Zhong H."/>
            <person name="Yano M."/>
            <person name="Yuan Q."/>
            <person name="Ouyang S."/>
            <person name="Liu J."/>
            <person name="Jones K.M."/>
            <person name="Gansberger K."/>
            <person name="Moffat K."/>
            <person name="Hill J."/>
            <person name="Bera J."/>
            <person name="Fadrosh D."/>
            <person name="Jin S."/>
            <person name="Johri S."/>
            <person name="Kim M."/>
            <person name="Overton L."/>
            <person name="Reardon M."/>
            <person name="Tsitrin T."/>
            <person name="Vuong H."/>
            <person name="Weaver B."/>
            <person name="Ciecko A."/>
            <person name="Tallon L."/>
            <person name="Jackson J."/>
            <person name="Pai G."/>
            <person name="Aken S.V."/>
            <person name="Utterback T."/>
            <person name="Reidmuller S."/>
            <person name="Feldblyum T."/>
            <person name="Hsiao J."/>
            <person name="Zismann V."/>
            <person name="Iobst S."/>
            <person name="de Vazeille A.R."/>
            <person name="Buell C.R."/>
            <person name="Ying K."/>
            <person name="Li Y."/>
            <person name="Lu T."/>
            <person name="Huang Y."/>
            <person name="Zhao Q."/>
            <person name="Feng Q."/>
            <person name="Zhang L."/>
            <person name="Zhu J."/>
            <person name="Weng Q."/>
            <person name="Mu J."/>
            <person name="Lu Y."/>
            <person name="Fan D."/>
            <person name="Liu Y."/>
            <person name="Guan J."/>
            <person name="Zhang Y."/>
            <person name="Yu S."/>
            <person name="Liu X."/>
            <person name="Zhang Y."/>
            <person name="Hong G."/>
            <person name="Han B."/>
            <person name="Choisne N."/>
            <person name="Demange N."/>
            <person name="Orjeda G."/>
            <person name="Samain S."/>
            <person name="Cattolico L."/>
            <person name="Pelletier E."/>
            <person name="Couloux A."/>
            <person name="Segurens B."/>
            <person name="Wincker P."/>
            <person name="D'Hont A."/>
            <person name="Scarpelli C."/>
            <person name="Weissenbach J."/>
            <person name="Salanoubat M."/>
            <person name="Quetier F."/>
            <person name="Yu Y."/>
            <person name="Kim H.R."/>
            <person name="Rambo T."/>
            <person name="Currie J."/>
            <person name="Collura K."/>
            <person name="Luo M."/>
            <person name="Yang T."/>
            <person name="Ammiraju J.S.S."/>
            <person name="Engler F."/>
            <person name="Soderlund C."/>
            <person name="Wing R.A."/>
            <person name="Palmer L.E."/>
            <person name="de la Bastide M."/>
            <person name="Spiegel L."/>
            <person name="Nascimento L."/>
            <person name="Zutavern T."/>
            <person name="O'Shaughnessy A."/>
            <person name="Dike S."/>
            <person name="Dedhia N."/>
            <person name="Preston R."/>
            <person name="Balija V."/>
            <person name="McCombie W.R."/>
            <person name="Chow T."/>
            <person name="Chen H."/>
            <person name="Chung M."/>
            <person name="Chen C."/>
            <person name="Shaw J."/>
            <person name="Wu H."/>
            <person name="Hsiao K."/>
            <person name="Chao Y."/>
            <person name="Chu M."/>
            <person name="Cheng C."/>
            <person name="Hour A."/>
            <person name="Lee P."/>
            <person name="Lin S."/>
            <person name="Lin Y."/>
            <person name="Liou J."/>
            <person name="Liu S."/>
            <person name="Hsing Y."/>
            <person name="Raghuvanshi S."/>
            <person name="Mohanty A."/>
            <person name="Bharti A.K."/>
            <person name="Gaur A."/>
            <person name="Gupta V."/>
            <person name="Kumar D."/>
            <person name="Ravi V."/>
            <person name="Vij S."/>
            <person name="Kapur A."/>
            <person name="Khurana P."/>
            <person name="Khurana P."/>
            <person name="Khurana J.P."/>
            <person name="Tyagi A.K."/>
            <person name="Gaikwad K."/>
            <person name="Singh A."/>
            <person name="Dalal V."/>
            <person name="Srivastava S."/>
            <person name="Dixit A."/>
            <person name="Pal A.K."/>
            <person name="Ghazi I.A."/>
            <person name="Yadav M."/>
            <person name="Pandit A."/>
            <person name="Bhargava A."/>
            <person name="Sureshbabu K."/>
            <person name="Batra K."/>
            <person name="Sharma T.R."/>
            <person name="Mohapatra T."/>
            <person name="Singh N.K."/>
            <person name="Messing J."/>
            <person name="Nelson A.B."/>
            <person name="Fuks G."/>
            <person name="Kavchok S."/>
            <person name="Keizer G."/>
            <person name="Linton E."/>
            <person name="Llaca V."/>
            <person name="Song R."/>
            <person name="Tanyolac B."/>
            <person name="Young S."/>
            <person name="Ho-Il K."/>
            <person name="Hahn J.H."/>
            <person name="Sangsakoo G."/>
            <person name="Vanavichit A."/>
            <person name="de Mattos Luiz.A.T."/>
            <person name="Zimmer P.D."/>
            <person name="Malone G."/>
            <person name="Dellagostin O."/>
            <person name="de Oliveira A.C."/>
            <person name="Bevan M."/>
            <person name="Bancroft I."/>
            <person name="Minx P."/>
            <person name="Cordum H."/>
            <person name="Wilson R."/>
            <person name="Cheng Z."/>
            <person name="Jin W."/>
            <person name="Jiang J."/>
            <person name="Leong S.A."/>
            <person name="Iwama H."/>
            <person name="Gojobori T."/>
            <person name="Itoh T."/>
            <person name="Niimura Y."/>
            <person name="Fujii Y."/>
            <person name="Habara T."/>
            <person name="Sakai H."/>
            <person name="Sato Y."/>
            <person name="Wilson G."/>
            <person name="Kumar K."/>
            <person name="McCouch S."/>
            <person name="Juretic N."/>
            <person name="Hoen D."/>
            <person name="Wright S."/>
            <person name="Bruskiewich R."/>
            <person name="Bureau T."/>
            <person name="Miyao A."/>
            <person name="Hirochika H."/>
            <person name="Nishikawa T."/>
            <person name="Kadowaki K."/>
            <person name="Sugiura M."/>
            <person name="Burr B."/>
            <person name="Sasaki T."/>
        </authorList>
    </citation>
    <scope>NUCLEOTIDE SEQUENCE [LARGE SCALE GENOMIC DNA]</scope>
    <source>
        <strain evidence="3">cv. Nipponbare</strain>
    </source>
</reference>
<evidence type="ECO:0000313" key="3">
    <source>
        <dbReference type="Proteomes" id="UP000059680"/>
    </source>
</evidence>
<reference evidence="2 3" key="3">
    <citation type="journal article" date="2013" name="Rice">
        <title>Improvement of the Oryza sativa Nipponbare reference genome using next generation sequence and optical map data.</title>
        <authorList>
            <person name="Kawahara Y."/>
            <person name="de la Bastide M."/>
            <person name="Hamilton J.P."/>
            <person name="Kanamori H."/>
            <person name="McCombie W.R."/>
            <person name="Ouyang S."/>
            <person name="Schwartz D.C."/>
            <person name="Tanaka T."/>
            <person name="Wu J."/>
            <person name="Zhou S."/>
            <person name="Childs K.L."/>
            <person name="Davidson R.M."/>
            <person name="Lin H."/>
            <person name="Quesada-Ocampo L."/>
            <person name="Vaillancourt B."/>
            <person name="Sakai H."/>
            <person name="Lee S.S."/>
            <person name="Kim J."/>
            <person name="Numa H."/>
            <person name="Itoh T."/>
            <person name="Buell C.R."/>
            <person name="Matsumoto T."/>
        </authorList>
    </citation>
    <scope>NUCLEOTIDE SEQUENCE [LARGE SCALE GENOMIC DNA]</scope>
    <source>
        <strain evidence="3">cv. Nipponbare</strain>
    </source>
</reference>
<dbReference type="EMBL" id="AP014967">
    <property type="protein sequence ID" value="BAT14226.1"/>
    <property type="molecule type" value="Genomic_DNA"/>
</dbReference>
<keyword evidence="3" id="KW-1185">Reference proteome</keyword>
<feature type="compositionally biased region" description="Pro residues" evidence="1">
    <location>
        <begin position="58"/>
        <end position="67"/>
    </location>
</feature>
<dbReference type="Proteomes" id="UP000059680">
    <property type="component" value="Chromosome 11"/>
</dbReference>
<feature type="region of interest" description="Disordered" evidence="1">
    <location>
        <begin position="17"/>
        <end position="78"/>
    </location>
</feature>